<keyword evidence="1" id="KW-0812">Transmembrane</keyword>
<name>K6UKU4_9MICO</name>
<evidence type="ECO:0000256" key="1">
    <source>
        <dbReference type="SAM" id="Phobius"/>
    </source>
</evidence>
<accession>K6UKU4</accession>
<keyword evidence="1" id="KW-1133">Transmembrane helix</keyword>
<keyword evidence="3" id="KW-1185">Reference proteome</keyword>
<dbReference type="AlphaFoldDB" id="K6UKU4"/>
<dbReference type="InterPro" id="IPR019675">
    <property type="entry name" value="DUF2550"/>
</dbReference>
<proteinExistence type="predicted"/>
<dbReference type="STRING" id="100225.SAMN05421595_1828"/>
<reference evidence="2 3" key="1">
    <citation type="submission" date="2012-08" db="EMBL/GenBank/DDBJ databases">
        <title>Whole genome shotgun sequence of Austwickia chelonae NBRC 105200.</title>
        <authorList>
            <person name="Yoshida I."/>
            <person name="Hosoyama A."/>
            <person name="Tsuchikane K."/>
            <person name="Katsumata H."/>
            <person name="Ando Y."/>
            <person name="Ohji S."/>
            <person name="Hamada M."/>
            <person name="Tamura T."/>
            <person name="Yamazoe A."/>
            <person name="Yamazaki S."/>
            <person name="Fujita N."/>
        </authorList>
    </citation>
    <scope>NUCLEOTIDE SEQUENCE [LARGE SCALE GENOMIC DNA]</scope>
    <source>
        <strain evidence="2 3">NBRC 105200</strain>
    </source>
</reference>
<organism evidence="2 3">
    <name type="scientific">Austwickia chelonae NBRC 105200</name>
    <dbReference type="NCBI Taxonomy" id="1184607"/>
    <lineage>
        <taxon>Bacteria</taxon>
        <taxon>Bacillati</taxon>
        <taxon>Actinomycetota</taxon>
        <taxon>Actinomycetes</taxon>
        <taxon>Micrococcales</taxon>
        <taxon>Dermatophilaceae</taxon>
        <taxon>Austwickia</taxon>
    </lineage>
</organism>
<evidence type="ECO:0000313" key="2">
    <source>
        <dbReference type="EMBL" id="GAB76696.1"/>
    </source>
</evidence>
<sequence length="151" mass="16303">MVDALVAAEIVVGVCLGAVILLLLFVAVRRSLLARGGDLLLCGLRTDPQARWKAGLLRFDGLSLAWLPLLGVSLRSEHCWQRVGLDIGGFEELPPGDGLDVNSVRTVLCGQPLSASGESTETVELSMGRDTYTALRSWVEASPPKHRPVEW</sequence>
<protein>
    <recommendedName>
        <fullName evidence="4">DUF2550 family protein</fullName>
    </recommendedName>
</protein>
<dbReference type="Proteomes" id="UP000008495">
    <property type="component" value="Unassembled WGS sequence"/>
</dbReference>
<feature type="transmembrane region" description="Helical" evidence="1">
    <location>
        <begin position="6"/>
        <end position="28"/>
    </location>
</feature>
<comment type="caution">
    <text evidence="2">The sequence shown here is derived from an EMBL/GenBank/DDBJ whole genome shotgun (WGS) entry which is preliminary data.</text>
</comment>
<evidence type="ECO:0008006" key="4">
    <source>
        <dbReference type="Google" id="ProtNLM"/>
    </source>
</evidence>
<gene>
    <name evidence="2" type="ORF">AUCHE_02_00570</name>
</gene>
<dbReference type="Pfam" id="PF10739">
    <property type="entry name" value="DUF2550"/>
    <property type="match status" value="1"/>
</dbReference>
<dbReference type="EMBL" id="BAGZ01000002">
    <property type="protein sequence ID" value="GAB76696.1"/>
    <property type="molecule type" value="Genomic_DNA"/>
</dbReference>
<evidence type="ECO:0000313" key="3">
    <source>
        <dbReference type="Proteomes" id="UP000008495"/>
    </source>
</evidence>
<dbReference type="eggNOG" id="ENOG503294E">
    <property type="taxonomic scope" value="Bacteria"/>
</dbReference>
<dbReference type="RefSeq" id="WP_006501447.1">
    <property type="nucleotide sequence ID" value="NZ_BAGZ01000002.1"/>
</dbReference>
<keyword evidence="1" id="KW-0472">Membrane</keyword>